<proteinExistence type="predicted"/>
<name>A0AAW0JWL1_QUESU</name>
<comment type="caution">
    <text evidence="1">The sequence shown here is derived from an EMBL/GenBank/DDBJ whole genome shotgun (WGS) entry which is preliminary data.</text>
</comment>
<reference evidence="1 2" key="1">
    <citation type="journal article" date="2018" name="Sci. Data">
        <title>The draft genome sequence of cork oak.</title>
        <authorList>
            <person name="Ramos A.M."/>
            <person name="Usie A."/>
            <person name="Barbosa P."/>
            <person name="Barros P.M."/>
            <person name="Capote T."/>
            <person name="Chaves I."/>
            <person name="Simoes F."/>
            <person name="Abreu I."/>
            <person name="Carrasquinho I."/>
            <person name="Faro C."/>
            <person name="Guimaraes J.B."/>
            <person name="Mendonca D."/>
            <person name="Nobrega F."/>
            <person name="Rodrigues L."/>
            <person name="Saibo N.J.M."/>
            <person name="Varela M.C."/>
            <person name="Egas C."/>
            <person name="Matos J."/>
            <person name="Miguel C.M."/>
            <person name="Oliveira M.M."/>
            <person name="Ricardo C.P."/>
            <person name="Goncalves S."/>
        </authorList>
    </citation>
    <scope>NUCLEOTIDE SEQUENCE [LARGE SCALE GENOMIC DNA]</scope>
    <source>
        <strain evidence="2">cv. HL8</strain>
    </source>
</reference>
<dbReference type="EMBL" id="PKMF04000445">
    <property type="protein sequence ID" value="KAK7831409.1"/>
    <property type="molecule type" value="Genomic_DNA"/>
</dbReference>
<protein>
    <submittedName>
        <fullName evidence="1">Uncharacterized protein</fullName>
    </submittedName>
</protein>
<evidence type="ECO:0000313" key="1">
    <source>
        <dbReference type="EMBL" id="KAK7831409.1"/>
    </source>
</evidence>
<accession>A0AAW0JWL1</accession>
<evidence type="ECO:0000313" key="2">
    <source>
        <dbReference type="Proteomes" id="UP000237347"/>
    </source>
</evidence>
<dbReference type="AlphaFoldDB" id="A0AAW0JWL1"/>
<gene>
    <name evidence="1" type="ORF">CFP56_027456</name>
</gene>
<organism evidence="1 2">
    <name type="scientific">Quercus suber</name>
    <name type="common">Cork oak</name>
    <dbReference type="NCBI Taxonomy" id="58331"/>
    <lineage>
        <taxon>Eukaryota</taxon>
        <taxon>Viridiplantae</taxon>
        <taxon>Streptophyta</taxon>
        <taxon>Embryophyta</taxon>
        <taxon>Tracheophyta</taxon>
        <taxon>Spermatophyta</taxon>
        <taxon>Magnoliopsida</taxon>
        <taxon>eudicotyledons</taxon>
        <taxon>Gunneridae</taxon>
        <taxon>Pentapetalae</taxon>
        <taxon>rosids</taxon>
        <taxon>fabids</taxon>
        <taxon>Fagales</taxon>
        <taxon>Fagaceae</taxon>
        <taxon>Quercus</taxon>
    </lineage>
</organism>
<dbReference type="Proteomes" id="UP000237347">
    <property type="component" value="Unassembled WGS sequence"/>
</dbReference>
<sequence>MTHTFYIVSHTKKGLIHLIQHPWRVWHDIFVEWATDAKNLVLFTERGQILITNLEFVLEANAVIEFACFNLLYPNLEFENSQSPVLAAVKLLILQTQRRFLSLGNVHVTTGRAKHQKGEVTKCLPFYNVKVHFTRICCSQLDLSASRSRSRLNLSLEVA</sequence>
<keyword evidence="2" id="KW-1185">Reference proteome</keyword>